<proteinExistence type="predicted"/>
<feature type="region of interest" description="Disordered" evidence="1">
    <location>
        <begin position="448"/>
        <end position="494"/>
    </location>
</feature>
<dbReference type="GO" id="GO:0016740">
    <property type="term" value="F:transferase activity"/>
    <property type="evidence" value="ECO:0007669"/>
    <property type="project" value="UniProtKB-KW"/>
</dbReference>
<keyword evidence="2" id="KW-0808">Transferase</keyword>
<feature type="compositionally biased region" description="Pro residues" evidence="1">
    <location>
        <begin position="268"/>
        <end position="283"/>
    </location>
</feature>
<feature type="region of interest" description="Disordered" evidence="1">
    <location>
        <begin position="221"/>
        <end position="303"/>
    </location>
</feature>
<feature type="region of interest" description="Disordered" evidence="1">
    <location>
        <begin position="511"/>
        <end position="530"/>
    </location>
</feature>
<feature type="compositionally biased region" description="Polar residues" evidence="1">
    <location>
        <begin position="232"/>
        <end position="260"/>
    </location>
</feature>
<reference evidence="2" key="1">
    <citation type="journal article" date="2019" name="Sci. Rep.">
        <title>Draft genome of Tanacetum cinerariifolium, the natural source of mosquito coil.</title>
        <authorList>
            <person name="Yamashiro T."/>
            <person name="Shiraishi A."/>
            <person name="Satake H."/>
            <person name="Nakayama K."/>
        </authorList>
    </citation>
    <scope>NUCLEOTIDE SEQUENCE</scope>
</reference>
<name>A0A699H857_TANCI</name>
<protein>
    <submittedName>
        <fullName evidence="2">Chloramphenicol acetyltransferase-like domain-containing protein</fullName>
    </submittedName>
</protein>
<dbReference type="AlphaFoldDB" id="A0A699H857"/>
<sequence length="530" mass="60518">MHLFHYKEQSILPNPKFDSIGKRVPGKNRCITVNLFHDGVFTVRPFEYVVSDVKQVTDIQFEGLEKTGHILGMRFHHPEQLKLCLVNYGVANGKKKDLGEDESLNVNKVTTRSRSKSGEGTSKSPKTPVKAITSGEGYFESPKWTKAKGLLEGVNELLPNAEHKKAILVQRTKPIITMLEDIRLYVMQRLVAMNRVARTWEHSITPSIIKRVEVLKEKQRTMLERPRKSRMKAQSENNYQVSSVGKKMTCTNYQETGHNKSSYKKQPVPKPPKVNRPLVPKPPEYGTYASARGRGSRGGRGGFGGRVKGLQLWVKAEGVREEDEGVRCKEMRYAVTRRPKFDFYQAQQDEFDQEGLRYTLKEEDRFKRQDEERLKEQLAEQDWERKMDYYHWNLTTIDANVQTPQSVAANISDKGELGFRLGDFEAKDNYKSNADLEIPSEKPIAAVTSSADKGKQLAEPSEQPELQPQAIKRGSKRKASASSEKAPAKERIIFHKNMGRSERIFYKKMKRSGFRQDGEGSTPNKAFSFI</sequence>
<dbReference type="EMBL" id="BKCJ010102929">
    <property type="protein sequence ID" value="GEX34510.1"/>
    <property type="molecule type" value="Genomic_DNA"/>
</dbReference>
<feature type="compositionally biased region" description="Polar residues" evidence="1">
    <location>
        <begin position="104"/>
        <end position="125"/>
    </location>
</feature>
<accession>A0A699H857</accession>
<organism evidence="2">
    <name type="scientific">Tanacetum cinerariifolium</name>
    <name type="common">Dalmatian daisy</name>
    <name type="synonym">Chrysanthemum cinerariifolium</name>
    <dbReference type="NCBI Taxonomy" id="118510"/>
    <lineage>
        <taxon>Eukaryota</taxon>
        <taxon>Viridiplantae</taxon>
        <taxon>Streptophyta</taxon>
        <taxon>Embryophyta</taxon>
        <taxon>Tracheophyta</taxon>
        <taxon>Spermatophyta</taxon>
        <taxon>Magnoliopsida</taxon>
        <taxon>eudicotyledons</taxon>
        <taxon>Gunneridae</taxon>
        <taxon>Pentapetalae</taxon>
        <taxon>asterids</taxon>
        <taxon>campanulids</taxon>
        <taxon>Asterales</taxon>
        <taxon>Asteraceae</taxon>
        <taxon>Asteroideae</taxon>
        <taxon>Anthemideae</taxon>
        <taxon>Anthemidinae</taxon>
        <taxon>Tanacetum</taxon>
    </lineage>
</organism>
<feature type="region of interest" description="Disordered" evidence="1">
    <location>
        <begin position="101"/>
        <end position="133"/>
    </location>
</feature>
<gene>
    <name evidence="2" type="ORF">Tci_306485</name>
</gene>
<evidence type="ECO:0000313" key="2">
    <source>
        <dbReference type="EMBL" id="GEX34510.1"/>
    </source>
</evidence>
<feature type="compositionally biased region" description="Polar residues" evidence="1">
    <location>
        <begin position="519"/>
        <end position="530"/>
    </location>
</feature>
<evidence type="ECO:0000256" key="1">
    <source>
        <dbReference type="SAM" id="MobiDB-lite"/>
    </source>
</evidence>
<comment type="caution">
    <text evidence="2">The sequence shown here is derived from an EMBL/GenBank/DDBJ whole genome shotgun (WGS) entry which is preliminary data.</text>
</comment>